<accession>A0ABQ9UE84</accession>
<comment type="caution">
    <text evidence="5">The sequence shown here is derived from an EMBL/GenBank/DDBJ whole genome shotgun (WGS) entry which is preliminary data.</text>
</comment>
<dbReference type="SUPFAM" id="SSF52161">
    <property type="entry name" value="Ribosomal protein L13"/>
    <property type="match status" value="1"/>
</dbReference>
<dbReference type="InterPro" id="IPR036899">
    <property type="entry name" value="Ribosomal_uL13_sf"/>
</dbReference>
<comment type="similarity">
    <text evidence="1">Belongs to the universal ribosomal protein uL13 family.</text>
</comment>
<dbReference type="InterPro" id="IPR005822">
    <property type="entry name" value="Ribosomal_uL13"/>
</dbReference>
<dbReference type="Gene3D" id="3.90.1180.10">
    <property type="entry name" value="Ribosomal protein L13"/>
    <property type="match status" value="1"/>
</dbReference>
<proteinExistence type="inferred from homology"/>
<dbReference type="PANTHER" id="PTHR11545">
    <property type="entry name" value="RIBOSOMAL PROTEIN L13"/>
    <property type="match status" value="1"/>
</dbReference>
<evidence type="ECO:0000256" key="4">
    <source>
        <dbReference type="SAM" id="MobiDB-lite"/>
    </source>
</evidence>
<feature type="region of interest" description="Disordered" evidence="4">
    <location>
        <begin position="85"/>
        <end position="104"/>
    </location>
</feature>
<keyword evidence="2 5" id="KW-0689">Ribosomal protein</keyword>
<evidence type="ECO:0000313" key="6">
    <source>
        <dbReference type="Proteomes" id="UP001266305"/>
    </source>
</evidence>
<protein>
    <submittedName>
        <fullName evidence="5">60S ribosomal protein L13A</fullName>
    </submittedName>
</protein>
<keyword evidence="6" id="KW-1185">Reference proteome</keyword>
<evidence type="ECO:0000256" key="2">
    <source>
        <dbReference type="ARBA" id="ARBA00022980"/>
    </source>
</evidence>
<evidence type="ECO:0000313" key="5">
    <source>
        <dbReference type="EMBL" id="KAK2095373.1"/>
    </source>
</evidence>
<dbReference type="GO" id="GO:0005840">
    <property type="term" value="C:ribosome"/>
    <property type="evidence" value="ECO:0007669"/>
    <property type="project" value="UniProtKB-KW"/>
</dbReference>
<dbReference type="Pfam" id="PF00572">
    <property type="entry name" value="Ribosomal_L13"/>
    <property type="match status" value="1"/>
</dbReference>
<keyword evidence="3" id="KW-0687">Ribonucleoprotein</keyword>
<dbReference type="PANTHER" id="PTHR11545:SF3">
    <property type="entry name" value="LARGE RIBOSOMAL SUBUNIT PROTEIN UL13"/>
    <property type="match status" value="1"/>
</dbReference>
<gene>
    <name evidence="5" type="primary">RPL13A_8</name>
    <name evidence="5" type="ORF">P7K49_026789</name>
</gene>
<evidence type="ECO:0000256" key="1">
    <source>
        <dbReference type="ARBA" id="ARBA00006227"/>
    </source>
</evidence>
<reference evidence="5 6" key="1">
    <citation type="submission" date="2023-05" db="EMBL/GenBank/DDBJ databases">
        <title>B98-5 Cell Line De Novo Hybrid Assembly: An Optical Mapping Approach.</title>
        <authorList>
            <person name="Kananen K."/>
            <person name="Auerbach J.A."/>
            <person name="Kautto E."/>
            <person name="Blachly J.S."/>
        </authorList>
    </citation>
    <scope>NUCLEOTIDE SEQUENCE [LARGE SCALE GENOMIC DNA]</scope>
    <source>
        <strain evidence="5">B95-8</strain>
        <tissue evidence="5">Cell line</tissue>
    </source>
</reference>
<organism evidence="5 6">
    <name type="scientific">Saguinus oedipus</name>
    <name type="common">Cotton-top tamarin</name>
    <name type="synonym">Oedipomidas oedipus</name>
    <dbReference type="NCBI Taxonomy" id="9490"/>
    <lineage>
        <taxon>Eukaryota</taxon>
        <taxon>Metazoa</taxon>
        <taxon>Chordata</taxon>
        <taxon>Craniata</taxon>
        <taxon>Vertebrata</taxon>
        <taxon>Euteleostomi</taxon>
        <taxon>Mammalia</taxon>
        <taxon>Eutheria</taxon>
        <taxon>Euarchontoglires</taxon>
        <taxon>Primates</taxon>
        <taxon>Haplorrhini</taxon>
        <taxon>Platyrrhini</taxon>
        <taxon>Cebidae</taxon>
        <taxon>Callitrichinae</taxon>
        <taxon>Saguinus</taxon>
    </lineage>
</organism>
<name>A0ABQ9UE84_SAGOE</name>
<evidence type="ECO:0000256" key="3">
    <source>
        <dbReference type="ARBA" id="ARBA00023274"/>
    </source>
</evidence>
<sequence>MAEVQVLVLDGRGRLAAIMAKQIPLGGKVVVVRCEGINISGNFYRNKLKNLAFLRKGRNTNPPGTPLSLPGPSRIFWRTMRGMLPHKTKRGPAARDRLGPPPGV</sequence>
<dbReference type="EMBL" id="JASSZA010000013">
    <property type="protein sequence ID" value="KAK2095373.1"/>
    <property type="molecule type" value="Genomic_DNA"/>
</dbReference>
<dbReference type="Proteomes" id="UP001266305">
    <property type="component" value="Unassembled WGS sequence"/>
</dbReference>